<evidence type="ECO:0000259" key="1">
    <source>
        <dbReference type="Pfam" id="PF06114"/>
    </source>
</evidence>
<sequence>MIEKIYDMVGSYDVCDIANRFGITITEVHPSLLSELGMIIPKLRTVYVREDLSPNLFEYTVAHELGHFFLHGHLVNNELYFSGFKGKLEKEANDFAIALVAKHHSIPEKQVKFYLNDTFPFLKLA</sequence>
<protein>
    <submittedName>
        <fullName evidence="2">ImmA/IrrE family metallo-endopeptidase</fullName>
    </submittedName>
</protein>
<proteinExistence type="predicted"/>
<keyword evidence="3" id="KW-1185">Reference proteome</keyword>
<dbReference type="OrthoDB" id="9816277at2"/>
<evidence type="ECO:0000313" key="3">
    <source>
        <dbReference type="Proteomes" id="UP000306912"/>
    </source>
</evidence>
<dbReference type="Pfam" id="PF06114">
    <property type="entry name" value="Peptidase_M78"/>
    <property type="match status" value="1"/>
</dbReference>
<dbReference type="AlphaFoldDB" id="A0A5R8Q987"/>
<evidence type="ECO:0000313" key="2">
    <source>
        <dbReference type="EMBL" id="TLG71409.1"/>
    </source>
</evidence>
<comment type="caution">
    <text evidence="2">The sequence shown here is derived from an EMBL/GenBank/DDBJ whole genome shotgun (WGS) entry which is preliminary data.</text>
</comment>
<dbReference type="Gene3D" id="1.10.10.2910">
    <property type="match status" value="1"/>
</dbReference>
<dbReference type="Proteomes" id="UP000306912">
    <property type="component" value="Unassembled WGS sequence"/>
</dbReference>
<organism evidence="2 3">
    <name type="scientific">Culicoidibacter larvae</name>
    <dbReference type="NCBI Taxonomy" id="2579976"/>
    <lineage>
        <taxon>Bacteria</taxon>
        <taxon>Bacillati</taxon>
        <taxon>Bacillota</taxon>
        <taxon>Culicoidibacteria</taxon>
        <taxon>Culicoidibacterales</taxon>
        <taxon>Culicoidibacteraceae</taxon>
        <taxon>Culicoidibacter</taxon>
    </lineage>
</organism>
<dbReference type="InterPro" id="IPR010359">
    <property type="entry name" value="IrrE_HExxH"/>
</dbReference>
<dbReference type="InParanoid" id="A0A5R8Q987"/>
<gene>
    <name evidence="2" type="ORF">FEZ08_10975</name>
</gene>
<reference evidence="2 3" key="1">
    <citation type="submission" date="2019-05" db="EMBL/GenBank/DDBJ databases">
        <title>Culicoidintestinum kansasii gen. nov., sp. nov. from the gastrointestinal tract of the biting midge, Culicoides sonorensis.</title>
        <authorList>
            <person name="Neupane S."/>
            <person name="Ghosh A."/>
            <person name="Gunther S."/>
            <person name="Martin K."/>
            <person name="Zurek L."/>
        </authorList>
    </citation>
    <scope>NUCLEOTIDE SEQUENCE [LARGE SCALE GENOMIC DNA]</scope>
    <source>
        <strain evidence="2 3">CS-1</strain>
    </source>
</reference>
<accession>A0A5R8Q987</accession>
<dbReference type="RefSeq" id="WP_138192332.1">
    <property type="nucleotide sequence ID" value="NZ_VBWP01000012.1"/>
</dbReference>
<dbReference type="EMBL" id="VBWP01000012">
    <property type="protein sequence ID" value="TLG71409.1"/>
    <property type="molecule type" value="Genomic_DNA"/>
</dbReference>
<feature type="domain" description="IrrE N-terminal-like" evidence="1">
    <location>
        <begin position="21"/>
        <end position="108"/>
    </location>
</feature>
<name>A0A5R8Q987_9FIRM</name>